<reference evidence="9" key="1">
    <citation type="submission" date="2022-10" db="EMBL/GenBank/DDBJ databases">
        <title>Tapping the CABI collections for fungal endophytes: first genome assemblies for Collariella, Neodidymelliopsis, Ascochyta clinopodiicola, Didymella pomorum, Didymosphaeria variabile, Neocosmospora piperis and Neocucurbitaria cava.</title>
        <authorList>
            <person name="Hill R."/>
        </authorList>
    </citation>
    <scope>NUCLEOTIDE SEQUENCE</scope>
    <source>
        <strain evidence="9">IMI 355082</strain>
    </source>
</reference>
<dbReference type="PIRSF" id="PIRSF005588">
    <property type="entry name" value="DAD"/>
    <property type="match status" value="1"/>
</dbReference>
<comment type="subunit">
    <text evidence="8">Component of the oligosaccharyltransferase (OST) complex.</text>
</comment>
<keyword evidence="7 8" id="KW-0472">Membrane</keyword>
<sequence>MAPKKNAAAAMPSSEGWVASSKVEFDKVLNGYWSSTNHQTKLIDVFLGFLVAVGAIQFLYFFLGSSNPFNAFLAGFIATVGQFVLTVSLRMQTQEQNKSQFPKVTPERSFADYIFGSLILHLFCVNYLN</sequence>
<dbReference type="Pfam" id="PF02109">
    <property type="entry name" value="DAD"/>
    <property type="match status" value="1"/>
</dbReference>
<organism evidence="9 10">
    <name type="scientific">Gnomoniopsis smithogilvyi</name>
    <dbReference type="NCBI Taxonomy" id="1191159"/>
    <lineage>
        <taxon>Eukaryota</taxon>
        <taxon>Fungi</taxon>
        <taxon>Dikarya</taxon>
        <taxon>Ascomycota</taxon>
        <taxon>Pezizomycotina</taxon>
        <taxon>Sordariomycetes</taxon>
        <taxon>Sordariomycetidae</taxon>
        <taxon>Diaporthales</taxon>
        <taxon>Gnomoniaceae</taxon>
        <taxon>Gnomoniopsis</taxon>
    </lineage>
</organism>
<dbReference type="EMBL" id="JAPEVB010000001">
    <property type="protein sequence ID" value="KAJ4397133.1"/>
    <property type="molecule type" value="Genomic_DNA"/>
</dbReference>
<comment type="subcellular location">
    <subcellularLocation>
        <location evidence="1 8">Endoplasmic reticulum membrane</location>
        <topology evidence="1 8">Multi-pass membrane protein</topology>
    </subcellularLocation>
</comment>
<dbReference type="InterPro" id="IPR003038">
    <property type="entry name" value="DAD/Ost2"/>
</dbReference>
<evidence type="ECO:0000313" key="9">
    <source>
        <dbReference type="EMBL" id="KAJ4397133.1"/>
    </source>
</evidence>
<evidence type="ECO:0000256" key="6">
    <source>
        <dbReference type="ARBA" id="ARBA00022989"/>
    </source>
</evidence>
<name>A0A9W8Z3R5_9PEZI</name>
<dbReference type="GO" id="GO:0006487">
    <property type="term" value="P:protein N-linked glycosylation"/>
    <property type="evidence" value="ECO:0007669"/>
    <property type="project" value="TreeGrafter"/>
</dbReference>
<dbReference type="PANTHER" id="PTHR10705">
    <property type="entry name" value="DOLICHYL-DIPHOSPHOOLIGOSACCHARIDE--PROTEIN GLYCOSYLTRANSFERASE SUBUNIT DAD1"/>
    <property type="match status" value="1"/>
</dbReference>
<dbReference type="OrthoDB" id="445566at2759"/>
<evidence type="ECO:0000256" key="4">
    <source>
        <dbReference type="ARBA" id="ARBA00022692"/>
    </source>
</evidence>
<keyword evidence="6 8" id="KW-1133">Transmembrane helix</keyword>
<comment type="caution">
    <text evidence="8">Lacks conserved residue(s) required for the propagation of feature annotation.</text>
</comment>
<dbReference type="Proteomes" id="UP001140453">
    <property type="component" value="Unassembled WGS sequence"/>
</dbReference>
<evidence type="ECO:0000256" key="2">
    <source>
        <dbReference type="ARBA" id="ARBA00004922"/>
    </source>
</evidence>
<evidence type="ECO:0000313" key="10">
    <source>
        <dbReference type="Proteomes" id="UP001140453"/>
    </source>
</evidence>
<evidence type="ECO:0000256" key="7">
    <source>
        <dbReference type="ARBA" id="ARBA00023136"/>
    </source>
</evidence>
<evidence type="ECO:0000256" key="3">
    <source>
        <dbReference type="ARBA" id="ARBA00009386"/>
    </source>
</evidence>
<comment type="caution">
    <text evidence="9">The sequence shown here is derived from an EMBL/GenBank/DDBJ whole genome shotgun (WGS) entry which is preliminary data.</text>
</comment>
<dbReference type="PANTHER" id="PTHR10705:SF0">
    <property type="entry name" value="DOLICHYL-DIPHOSPHOOLIGOSACCHARIDE--PROTEIN GLYCOSYLTRANSFERASE SUBUNIT DAD1"/>
    <property type="match status" value="1"/>
</dbReference>
<comment type="similarity">
    <text evidence="3 8">Belongs to the DAD/OST2 family.</text>
</comment>
<dbReference type="AlphaFoldDB" id="A0A9W8Z3R5"/>
<keyword evidence="5 8" id="KW-0256">Endoplasmic reticulum</keyword>
<keyword evidence="10" id="KW-1185">Reference proteome</keyword>
<feature type="transmembrane region" description="Helical" evidence="8">
    <location>
        <begin position="69"/>
        <end position="89"/>
    </location>
</feature>
<protein>
    <recommendedName>
        <fullName evidence="8">Dolichyl-diphosphooligosaccharide--protein glycosyltransferase subunit OST2</fullName>
        <shortName evidence="8">Oligosaccharyl transferase subunit OST2</shortName>
    </recommendedName>
</protein>
<feature type="transmembrane region" description="Helical" evidence="8">
    <location>
        <begin position="42"/>
        <end position="63"/>
    </location>
</feature>
<comment type="function">
    <text evidence="8">Subunit of the oligosaccharyl transferase (OST) complex that catalyzes the initial transfer of a defined glycan (Glc(3)Man(9)GlcNAc(2) in eukaryotes) from the lipid carrier dolichol-pyrophosphate to an asparagine residue within an Asn-X-Ser/Thr consensus motif in nascent polypeptide chains, the first step in protein N-glycosylation. N-glycosylation occurs cotranslationally and the complex associates with the Sec61 complex at the channel-forming translocon complex that mediates protein translocation across the endoplasmic reticulum (ER). All subunits are required for a maximal enzyme activity.</text>
</comment>
<evidence type="ECO:0000256" key="5">
    <source>
        <dbReference type="ARBA" id="ARBA00022824"/>
    </source>
</evidence>
<proteinExistence type="inferred from homology"/>
<keyword evidence="4 8" id="KW-0812">Transmembrane</keyword>
<evidence type="ECO:0000256" key="1">
    <source>
        <dbReference type="ARBA" id="ARBA00004477"/>
    </source>
</evidence>
<comment type="pathway">
    <text evidence="2 8">Protein modification; protein glycosylation.</text>
</comment>
<dbReference type="GO" id="GO:0008250">
    <property type="term" value="C:oligosaccharyltransferase complex"/>
    <property type="evidence" value="ECO:0007669"/>
    <property type="project" value="InterPro"/>
</dbReference>
<gene>
    <name evidence="9" type="primary">OST2</name>
    <name evidence="9" type="ORF">N0V93_001357</name>
</gene>
<evidence type="ECO:0000256" key="8">
    <source>
        <dbReference type="RuleBase" id="RU361136"/>
    </source>
</evidence>
<accession>A0A9W8Z3R5</accession>